<accession>A0A645CM67</accession>
<dbReference type="AlphaFoldDB" id="A0A645CM67"/>
<comment type="caution">
    <text evidence="1">The sequence shown here is derived from an EMBL/GenBank/DDBJ whole genome shotgun (WGS) entry which is preliminary data.</text>
</comment>
<name>A0A645CM67_9ZZZZ</name>
<gene>
    <name evidence="1" type="ORF">SDC9_124989</name>
</gene>
<organism evidence="1">
    <name type="scientific">bioreactor metagenome</name>
    <dbReference type="NCBI Taxonomy" id="1076179"/>
    <lineage>
        <taxon>unclassified sequences</taxon>
        <taxon>metagenomes</taxon>
        <taxon>ecological metagenomes</taxon>
    </lineage>
</organism>
<proteinExistence type="predicted"/>
<dbReference type="EMBL" id="VSSQ01028308">
    <property type="protein sequence ID" value="MPM77979.1"/>
    <property type="molecule type" value="Genomic_DNA"/>
</dbReference>
<reference evidence="1" key="1">
    <citation type="submission" date="2019-08" db="EMBL/GenBank/DDBJ databases">
        <authorList>
            <person name="Kucharzyk K."/>
            <person name="Murdoch R.W."/>
            <person name="Higgins S."/>
            <person name="Loffler F."/>
        </authorList>
    </citation>
    <scope>NUCLEOTIDE SEQUENCE</scope>
</reference>
<evidence type="ECO:0000313" key="1">
    <source>
        <dbReference type="EMBL" id="MPM77979.1"/>
    </source>
</evidence>
<sequence>MIEITKKHLILGAPELAGRDVEIFIEDEYLFSATVSRHGDVKLRINSDLALDILEAQENGDFVEVRPI</sequence>
<protein>
    <submittedName>
        <fullName evidence="1">Uncharacterized protein</fullName>
    </submittedName>
</protein>